<organism evidence="3 4">
    <name type="scientific">Roseibium salinum</name>
    <dbReference type="NCBI Taxonomy" id="1604349"/>
    <lineage>
        <taxon>Bacteria</taxon>
        <taxon>Pseudomonadati</taxon>
        <taxon>Pseudomonadota</taxon>
        <taxon>Alphaproteobacteria</taxon>
        <taxon>Hyphomicrobiales</taxon>
        <taxon>Stappiaceae</taxon>
        <taxon>Roseibium</taxon>
    </lineage>
</organism>
<dbReference type="SUPFAM" id="SSF50090">
    <property type="entry name" value="Electron transport accessory proteins"/>
    <property type="match status" value="1"/>
</dbReference>
<protein>
    <submittedName>
        <fullName evidence="3">Nitrile hydratase accessory protein</fullName>
    </submittedName>
</protein>
<dbReference type="Gene3D" id="1.10.472.20">
    <property type="entry name" value="Nitrile hydratase, beta subunit"/>
    <property type="match status" value="1"/>
</dbReference>
<gene>
    <name evidence="3" type="ORF">ON753_13685</name>
</gene>
<dbReference type="InterPro" id="IPR008990">
    <property type="entry name" value="Elect_transpt_acc-like_dom_sf"/>
</dbReference>
<name>A0ABT3R360_9HYPH</name>
<dbReference type="InterPro" id="IPR042262">
    <property type="entry name" value="CN_hydtase_beta_C"/>
</dbReference>
<accession>A0ABT3R360</accession>
<proteinExistence type="predicted"/>
<dbReference type="Proteomes" id="UP001300261">
    <property type="component" value="Unassembled WGS sequence"/>
</dbReference>
<comment type="caution">
    <text evidence="3">The sequence shown here is derived from an EMBL/GenBank/DDBJ whole genome shotgun (WGS) entry which is preliminary data.</text>
</comment>
<dbReference type="InterPro" id="IPR049054">
    <property type="entry name" value="CN_hydtase_beta-like_N"/>
</dbReference>
<sequence length="118" mass="12859">MPDDVRSMPRLPLDDDGGPVFNAPWEAKVFAMTVQAHQAGVFTWSEWAEALGAKLARDGDGSSETAGYYDHWLDAFEALLTSKGIAGPQQLSELRSAWDDAARATPHGQPIELKRPHG</sequence>
<reference evidence="3 4" key="1">
    <citation type="journal article" date="2016" name="Int. J. Syst. Evol. Microbiol.">
        <title>Labrenzia salina sp. nov., isolated from the rhizosphere of the halophyte Arthrocnemum macrostachyum.</title>
        <authorList>
            <person name="Camacho M."/>
            <person name="Redondo-Gomez S."/>
            <person name="Rodriguez-Llorente I."/>
            <person name="Rohde M."/>
            <person name="Sproer C."/>
            <person name="Schumann P."/>
            <person name="Klenk H.P."/>
            <person name="Montero-Calasanz M.D.C."/>
        </authorList>
    </citation>
    <scope>NUCLEOTIDE SEQUENCE [LARGE SCALE GENOMIC DNA]</scope>
    <source>
        <strain evidence="3 4">DSM 29163</strain>
    </source>
</reference>
<keyword evidence="4" id="KW-1185">Reference proteome</keyword>
<dbReference type="NCBIfam" id="TIGR03889">
    <property type="entry name" value="nitrile_acc"/>
    <property type="match status" value="1"/>
</dbReference>
<evidence type="ECO:0000313" key="4">
    <source>
        <dbReference type="Proteomes" id="UP001300261"/>
    </source>
</evidence>
<evidence type="ECO:0000256" key="1">
    <source>
        <dbReference type="SAM" id="MobiDB-lite"/>
    </source>
</evidence>
<feature type="region of interest" description="Disordered" evidence="1">
    <location>
        <begin position="99"/>
        <end position="118"/>
    </location>
</feature>
<evidence type="ECO:0000259" key="2">
    <source>
        <dbReference type="Pfam" id="PF21006"/>
    </source>
</evidence>
<evidence type="ECO:0000313" key="3">
    <source>
        <dbReference type="EMBL" id="MCX2723412.1"/>
    </source>
</evidence>
<feature type="domain" description="Nitrile hydratase beta subunit-like N-terminal" evidence="2">
    <location>
        <begin position="18"/>
        <end position="98"/>
    </location>
</feature>
<dbReference type="EMBL" id="JAPEVI010000003">
    <property type="protein sequence ID" value="MCX2723412.1"/>
    <property type="molecule type" value="Genomic_DNA"/>
</dbReference>
<dbReference type="InterPro" id="IPR023808">
    <property type="entry name" value="Nitrile_Hydratase_acc_put"/>
</dbReference>
<dbReference type="Pfam" id="PF21006">
    <property type="entry name" value="NHase_beta_N"/>
    <property type="match status" value="1"/>
</dbReference>